<evidence type="ECO:0000313" key="3">
    <source>
        <dbReference type="Proteomes" id="UP000063434"/>
    </source>
</evidence>
<organism evidence="2 3">
    <name type="scientific">Pseudomonas fluorescens</name>
    <dbReference type="NCBI Taxonomy" id="294"/>
    <lineage>
        <taxon>Bacteria</taxon>
        <taxon>Pseudomonadati</taxon>
        <taxon>Pseudomonadota</taxon>
        <taxon>Gammaproteobacteria</taxon>
        <taxon>Pseudomonadales</taxon>
        <taxon>Pseudomonadaceae</taxon>
        <taxon>Pseudomonas</taxon>
    </lineage>
</organism>
<proteinExistence type="predicted"/>
<sequence length="388" mass="42821">MSAEQQLAILPAKEVALAVFSAPNGLDPYLQSVREEIDKFNASAPDVKTKKGQAAYRSIAYSLAGSKTKLDDLGKELVAELKDVPKKIDAERKRVRELLGAWQEEVRRPLTEWEAAEANKKREIEAWVGELRLDPQIISVADSDYLKISIGAFENLVIDGEWLGDYEAEALRLKADTLAALRAALEKRQQYEAEQAELIRLRAETEAQAQRDRDAEIARAAAEQARIEAEQRAQAERDAAARREQELLDQAAATQRAAAQAALDAEAAAERQRLQLELQAEQARTAAAQAEASRVAAEQRAEQERAASVLRQEQAVEQARQNELARQAAAAAFELEQAKAREADEAHRRAINRAALDAFIAGGMPEECAKQAVKLIAQRKIPAVTISY</sequence>
<evidence type="ECO:0000256" key="1">
    <source>
        <dbReference type="SAM" id="Coils"/>
    </source>
</evidence>
<dbReference type="EMBL" id="LCYC01000003">
    <property type="protein sequence ID" value="KWV84183.1"/>
    <property type="molecule type" value="Genomic_DNA"/>
</dbReference>
<dbReference type="PATRIC" id="fig|294.195.peg.300"/>
<dbReference type="RefSeq" id="WP_060765675.1">
    <property type="nucleotide sequence ID" value="NZ_LCYC01000003.1"/>
</dbReference>
<reference evidence="2 3" key="1">
    <citation type="submission" date="2015-05" db="EMBL/GenBank/DDBJ databases">
        <title>A genomic and transcriptomic approach to investigate the blue pigment phenotype in Pseudomonas fluorescens.</title>
        <authorList>
            <person name="Andreani N.A."/>
            <person name="Cardazzo B."/>
        </authorList>
    </citation>
    <scope>NUCLEOTIDE SEQUENCE [LARGE SCALE GENOMIC DNA]</scope>
    <source>
        <strain evidence="2 3">Ps_40</strain>
    </source>
</reference>
<name>A0A109LAR7_PSEFL</name>
<comment type="caution">
    <text evidence="2">The sequence shown here is derived from an EMBL/GenBank/DDBJ whole genome shotgun (WGS) entry which is preliminary data.</text>
</comment>
<protein>
    <submittedName>
        <fullName evidence="2">Uncharacterized protein</fullName>
    </submittedName>
</protein>
<gene>
    <name evidence="2" type="ORF">PFL603g_00281</name>
</gene>
<dbReference type="Proteomes" id="UP000063434">
    <property type="component" value="Unassembled WGS sequence"/>
</dbReference>
<evidence type="ECO:0000313" key="2">
    <source>
        <dbReference type="EMBL" id="KWV84183.1"/>
    </source>
</evidence>
<feature type="coiled-coil region" evidence="1">
    <location>
        <begin position="168"/>
        <end position="307"/>
    </location>
</feature>
<keyword evidence="1" id="KW-0175">Coiled coil</keyword>
<dbReference type="AlphaFoldDB" id="A0A109LAR7"/>
<accession>A0A109LAR7</accession>